<dbReference type="RefSeq" id="WP_188937953.1">
    <property type="nucleotide sequence ID" value="NZ_BMJC01000008.1"/>
</dbReference>
<keyword evidence="4 6" id="KW-1133">Transmembrane helix</keyword>
<feature type="transmembrane region" description="Helical" evidence="6">
    <location>
        <begin position="762"/>
        <end position="784"/>
    </location>
</feature>
<feature type="domain" description="MacB-like periplasmic core" evidence="8">
    <location>
        <begin position="436"/>
        <end position="638"/>
    </location>
</feature>
<reference evidence="9" key="2">
    <citation type="submission" date="2020-09" db="EMBL/GenBank/DDBJ databases">
        <authorList>
            <person name="Sun Q."/>
            <person name="Zhou Y."/>
        </authorList>
    </citation>
    <scope>NUCLEOTIDE SEQUENCE</scope>
    <source>
        <strain evidence="9">CGMCC 1.15448</strain>
    </source>
</reference>
<dbReference type="InterPro" id="IPR025857">
    <property type="entry name" value="MacB_PCD"/>
</dbReference>
<dbReference type="PANTHER" id="PTHR30572">
    <property type="entry name" value="MEMBRANE COMPONENT OF TRANSPORTER-RELATED"/>
    <property type="match status" value="1"/>
</dbReference>
<dbReference type="EMBL" id="BMJC01000008">
    <property type="protein sequence ID" value="GGB24480.1"/>
    <property type="molecule type" value="Genomic_DNA"/>
</dbReference>
<feature type="transmembrane region" description="Helical" evidence="6">
    <location>
        <begin position="730"/>
        <end position="750"/>
    </location>
</feature>
<evidence type="ECO:0000256" key="6">
    <source>
        <dbReference type="SAM" id="Phobius"/>
    </source>
</evidence>
<feature type="domain" description="ABC3 transporter permease C-terminal" evidence="7">
    <location>
        <begin position="682"/>
        <end position="789"/>
    </location>
</feature>
<feature type="transmembrane region" description="Helical" evidence="6">
    <location>
        <begin position="429"/>
        <end position="449"/>
    </location>
</feature>
<evidence type="ECO:0000256" key="2">
    <source>
        <dbReference type="ARBA" id="ARBA00022475"/>
    </source>
</evidence>
<feature type="domain" description="MacB-like periplasmic core" evidence="8">
    <location>
        <begin position="20"/>
        <end position="237"/>
    </location>
</feature>
<evidence type="ECO:0000313" key="10">
    <source>
        <dbReference type="Proteomes" id="UP000607559"/>
    </source>
</evidence>
<dbReference type="Proteomes" id="UP000607559">
    <property type="component" value="Unassembled WGS sequence"/>
</dbReference>
<organism evidence="9 10">
    <name type="scientific">Puia dinghuensis</name>
    <dbReference type="NCBI Taxonomy" id="1792502"/>
    <lineage>
        <taxon>Bacteria</taxon>
        <taxon>Pseudomonadati</taxon>
        <taxon>Bacteroidota</taxon>
        <taxon>Chitinophagia</taxon>
        <taxon>Chitinophagales</taxon>
        <taxon>Chitinophagaceae</taxon>
        <taxon>Puia</taxon>
    </lineage>
</organism>
<feature type="transmembrane region" description="Helical" evidence="6">
    <location>
        <begin position="678"/>
        <end position="703"/>
    </location>
</feature>
<reference evidence="9" key="1">
    <citation type="journal article" date="2014" name="Int. J. Syst. Evol. Microbiol.">
        <title>Complete genome sequence of Corynebacterium casei LMG S-19264T (=DSM 44701T), isolated from a smear-ripened cheese.</title>
        <authorList>
            <consortium name="US DOE Joint Genome Institute (JGI-PGF)"/>
            <person name="Walter F."/>
            <person name="Albersmeier A."/>
            <person name="Kalinowski J."/>
            <person name="Ruckert C."/>
        </authorList>
    </citation>
    <scope>NUCLEOTIDE SEQUENCE</scope>
    <source>
        <strain evidence="9">CGMCC 1.15448</strain>
    </source>
</reference>
<evidence type="ECO:0000256" key="5">
    <source>
        <dbReference type="ARBA" id="ARBA00023136"/>
    </source>
</evidence>
<dbReference type="InterPro" id="IPR003838">
    <property type="entry name" value="ABC3_permease_C"/>
</dbReference>
<dbReference type="GO" id="GO:0022857">
    <property type="term" value="F:transmembrane transporter activity"/>
    <property type="evidence" value="ECO:0007669"/>
    <property type="project" value="TreeGrafter"/>
</dbReference>
<evidence type="ECO:0000256" key="3">
    <source>
        <dbReference type="ARBA" id="ARBA00022692"/>
    </source>
</evidence>
<accession>A0A8J2UIX3</accession>
<feature type="transmembrane region" description="Helical" evidence="6">
    <location>
        <begin position="21"/>
        <end position="43"/>
    </location>
</feature>
<protein>
    <submittedName>
        <fullName evidence="9">ABC transporter permease</fullName>
    </submittedName>
</protein>
<proteinExistence type="predicted"/>
<dbReference type="Pfam" id="PF12704">
    <property type="entry name" value="MacB_PCD"/>
    <property type="match status" value="2"/>
</dbReference>
<feature type="transmembrane region" description="Helical" evidence="6">
    <location>
        <begin position="335"/>
        <end position="360"/>
    </location>
</feature>
<name>A0A8J2UIX3_9BACT</name>
<keyword evidence="5 6" id="KW-0472">Membrane</keyword>
<comment type="subcellular location">
    <subcellularLocation>
        <location evidence="1">Cell membrane</location>
        <topology evidence="1">Multi-pass membrane protein</topology>
    </subcellularLocation>
</comment>
<dbReference type="PANTHER" id="PTHR30572:SF18">
    <property type="entry name" value="ABC-TYPE MACROLIDE FAMILY EXPORT SYSTEM PERMEASE COMPONENT 2"/>
    <property type="match status" value="1"/>
</dbReference>
<dbReference type="Pfam" id="PF02687">
    <property type="entry name" value="FtsX"/>
    <property type="match status" value="2"/>
</dbReference>
<evidence type="ECO:0000259" key="7">
    <source>
        <dbReference type="Pfam" id="PF02687"/>
    </source>
</evidence>
<dbReference type="GO" id="GO:0005886">
    <property type="term" value="C:plasma membrane"/>
    <property type="evidence" value="ECO:0007669"/>
    <property type="project" value="UniProtKB-SubCell"/>
</dbReference>
<feature type="transmembrane region" description="Helical" evidence="6">
    <location>
        <begin position="380"/>
        <end position="408"/>
    </location>
</feature>
<evidence type="ECO:0000256" key="4">
    <source>
        <dbReference type="ARBA" id="ARBA00022989"/>
    </source>
</evidence>
<evidence type="ECO:0000313" key="9">
    <source>
        <dbReference type="EMBL" id="GGB24480.1"/>
    </source>
</evidence>
<dbReference type="AlphaFoldDB" id="A0A8J2UIX3"/>
<gene>
    <name evidence="9" type="ORF">GCM10011511_55480</name>
</gene>
<evidence type="ECO:0000256" key="1">
    <source>
        <dbReference type="ARBA" id="ARBA00004651"/>
    </source>
</evidence>
<feature type="transmembrane region" description="Helical" evidence="6">
    <location>
        <begin position="289"/>
        <end position="314"/>
    </location>
</feature>
<feature type="domain" description="ABC3 transporter permease C-terminal" evidence="7">
    <location>
        <begin position="292"/>
        <end position="409"/>
    </location>
</feature>
<comment type="caution">
    <text evidence="9">The sequence shown here is derived from an EMBL/GenBank/DDBJ whole genome shotgun (WGS) entry which is preliminary data.</text>
</comment>
<dbReference type="InterPro" id="IPR050250">
    <property type="entry name" value="Macrolide_Exporter_MacB"/>
</dbReference>
<sequence>MLKNYLTIAIRNLWRHRVFSAINLLGLAVGMSSFLLIFSYVSFERSYDKFNPKADRIYRLICDTRTQTELLPTGLSSGPAGPSIKANFPEVETEARISYQNGLLEHGEKRFQENNIIAADSTLFDIFAFPLLKGDPKTALRDPFSVVLSEAGAQKYFGSADPMGQPLLVDHKYVFRVTGVMKNIPDNASFHSDCFFSMTSFVDHLYGNWDHNWGNFGWFTFLLLRPGADPTRLEARLPPFVKEKAADVEKATGMSYTYHLQPLKKIHLGPTLNNYGIGEPTGSKSNTDVFAIVGVFLLLIASINFVNLATARAAERAREVGIRKAIGAVRGQLTLQFLGESILLCLLAFVLAIALCNALHPLFGILLGKDIPLQAFGAGSYVALLLGIAIGIGVIAGIYPALVLSGFNPVAVLKGRFGSSRKGLRLREVLVVFQFVISTALIIGTIVVYNQLRYMQDQELGFNKNQEIAINYHGDSAVRVNTEPLRHELSAIPGVKAVAYSNYVPGNSPTNWFLRIANPQGDMQGANLNFYVVDFDFFPHYGIRMAAGRTFSRDFSTDSTKALILNEAAARSLGYADPTKAVGRKFNMWGVDGTIIGVARDFHYRSLQEAIQPLAFRVMDQGWYSMISVRITGDHIPQTVAALGHRWQQLVPGRPFEYSFVDDDFAKLYASEDRFQRVFLYFGLLAIFISCLGLLGLAAYSTFQRTKEIGIRKVLGASVSTIVALLSKEFLRLVVIALVIASPVAWFAMHQWLQDFAYRTPIAWWVFPLAASAAVIITLVTVGFHSIRAAVADPVESLRTE</sequence>
<keyword evidence="2" id="KW-1003">Cell membrane</keyword>
<keyword evidence="10" id="KW-1185">Reference proteome</keyword>
<evidence type="ECO:0000259" key="8">
    <source>
        <dbReference type="Pfam" id="PF12704"/>
    </source>
</evidence>
<keyword evidence="3 6" id="KW-0812">Transmembrane</keyword>